<gene>
    <name evidence="1" type="ORF">M2272_004786</name>
</gene>
<comment type="caution">
    <text evidence="1">The sequence shown here is derived from an EMBL/GenBank/DDBJ whole genome shotgun (WGS) entry which is preliminary data.</text>
</comment>
<accession>A0ABT6L5A3</accession>
<evidence type="ECO:0008006" key="3">
    <source>
        <dbReference type="Google" id="ProtNLM"/>
    </source>
</evidence>
<dbReference type="RefSeq" id="WP_280834718.1">
    <property type="nucleotide sequence ID" value="NZ_JARXVE010000009.1"/>
</dbReference>
<dbReference type="Proteomes" id="UP001160130">
    <property type="component" value="Unassembled WGS sequence"/>
</dbReference>
<proteinExistence type="predicted"/>
<evidence type="ECO:0000313" key="1">
    <source>
        <dbReference type="EMBL" id="MDH6198127.1"/>
    </source>
</evidence>
<sequence length="104" mass="11106">MPKSNEPLKVDPTELHLTADQIDGHSAEFLDGHQSTHWQASQTRLGSGLAGGALPAMLAEWEADGARFNKHFTGHAEGHRVAATRYVGTDTDNAEVISDAGSEL</sequence>
<keyword evidence="2" id="KW-1185">Reference proteome</keyword>
<reference evidence="1 2" key="1">
    <citation type="submission" date="2023-04" db="EMBL/GenBank/DDBJ databases">
        <title>Forest soil microbial communities from Buena Vista Peninsula, Colon Province, Panama.</title>
        <authorList>
            <person name="Bouskill N."/>
        </authorList>
    </citation>
    <scope>NUCLEOTIDE SEQUENCE [LARGE SCALE GENOMIC DNA]</scope>
    <source>
        <strain evidence="1 2">AC80</strain>
    </source>
</reference>
<evidence type="ECO:0000313" key="2">
    <source>
        <dbReference type="Proteomes" id="UP001160130"/>
    </source>
</evidence>
<organism evidence="1 2">
    <name type="scientific">Mycolicibacterium frederiksbergense</name>
    <dbReference type="NCBI Taxonomy" id="117567"/>
    <lineage>
        <taxon>Bacteria</taxon>
        <taxon>Bacillati</taxon>
        <taxon>Actinomycetota</taxon>
        <taxon>Actinomycetes</taxon>
        <taxon>Mycobacteriales</taxon>
        <taxon>Mycobacteriaceae</taxon>
        <taxon>Mycolicibacterium</taxon>
    </lineage>
</organism>
<name>A0ABT6L5A3_9MYCO</name>
<dbReference type="EMBL" id="JARXVE010000009">
    <property type="protein sequence ID" value="MDH6198127.1"/>
    <property type="molecule type" value="Genomic_DNA"/>
</dbReference>
<dbReference type="InterPro" id="IPR036689">
    <property type="entry name" value="ESAT-6-like_sf"/>
</dbReference>
<protein>
    <recommendedName>
        <fullName evidence="3">WXG100 family type VII secretion target</fullName>
    </recommendedName>
</protein>
<dbReference type="SUPFAM" id="SSF140453">
    <property type="entry name" value="EsxAB dimer-like"/>
    <property type="match status" value="1"/>
</dbReference>